<keyword evidence="1" id="KW-0808">Transferase</keyword>
<dbReference type="PANTHER" id="PTHR10584:SF166">
    <property type="entry name" value="RIBOKINASE"/>
    <property type="match status" value="1"/>
</dbReference>
<reference evidence="4 5" key="1">
    <citation type="submission" date="2019-12" db="EMBL/GenBank/DDBJ databases">
        <title>Full genome sequence of a Bacillus safensis strain isolated from commercially available natto in Indonesia.</title>
        <authorList>
            <person name="Yoshida M."/>
            <person name="Uomi M."/>
            <person name="Waturangi D."/>
            <person name="Ekaputri J.J."/>
            <person name="Setiamarga D.H.E."/>
        </authorList>
    </citation>
    <scope>NUCLEOTIDE SEQUENCE [LARGE SCALE GENOMIC DNA]</scope>
    <source>
        <strain evidence="4 5">IDN1</strain>
    </source>
</reference>
<feature type="domain" description="Carbohydrate kinase PfkB" evidence="3">
    <location>
        <begin position="11"/>
        <end position="85"/>
    </location>
</feature>
<dbReference type="GO" id="GO:0005829">
    <property type="term" value="C:cytosol"/>
    <property type="evidence" value="ECO:0007669"/>
    <property type="project" value="TreeGrafter"/>
</dbReference>
<dbReference type="Pfam" id="PF00294">
    <property type="entry name" value="PfkB"/>
    <property type="match status" value="1"/>
</dbReference>
<dbReference type="AlphaFoldDB" id="A0A5S9MI31"/>
<evidence type="ECO:0000256" key="2">
    <source>
        <dbReference type="ARBA" id="ARBA00022777"/>
    </source>
</evidence>
<dbReference type="PANTHER" id="PTHR10584">
    <property type="entry name" value="SUGAR KINASE"/>
    <property type="match status" value="1"/>
</dbReference>
<dbReference type="GO" id="GO:0016301">
    <property type="term" value="F:kinase activity"/>
    <property type="evidence" value="ECO:0007669"/>
    <property type="project" value="UniProtKB-KW"/>
</dbReference>
<proteinExistence type="predicted"/>
<dbReference type="EMBL" id="AP021906">
    <property type="protein sequence ID" value="BBP92763.1"/>
    <property type="molecule type" value="Genomic_DNA"/>
</dbReference>
<dbReference type="Proteomes" id="UP000464658">
    <property type="component" value="Chromosome"/>
</dbReference>
<evidence type="ECO:0000313" key="5">
    <source>
        <dbReference type="Proteomes" id="UP000464658"/>
    </source>
</evidence>
<dbReference type="Gene3D" id="3.40.1190.20">
    <property type="match status" value="1"/>
</dbReference>
<accession>A0A5S9MI31</accession>
<dbReference type="InterPro" id="IPR029056">
    <property type="entry name" value="Ribokinase-like"/>
</dbReference>
<dbReference type="SUPFAM" id="SSF53613">
    <property type="entry name" value="Ribokinase-like"/>
    <property type="match status" value="1"/>
</dbReference>
<organism evidence="4 5">
    <name type="scientific">Bacillus safensis</name>
    <dbReference type="NCBI Taxonomy" id="561879"/>
    <lineage>
        <taxon>Bacteria</taxon>
        <taxon>Bacillati</taxon>
        <taxon>Bacillota</taxon>
        <taxon>Bacilli</taxon>
        <taxon>Bacillales</taxon>
        <taxon>Bacillaceae</taxon>
        <taxon>Bacillus</taxon>
    </lineage>
</organism>
<protein>
    <recommendedName>
        <fullName evidence="3">Carbohydrate kinase PfkB domain-containing protein</fullName>
    </recommendedName>
</protein>
<dbReference type="InterPro" id="IPR002173">
    <property type="entry name" value="Carboh/pur_kinase_PfkB_CS"/>
</dbReference>
<dbReference type="PROSITE" id="PS00584">
    <property type="entry name" value="PFKB_KINASES_2"/>
    <property type="match status" value="1"/>
</dbReference>
<gene>
    <name evidence="4" type="ORF">BsIDN1_63810</name>
</gene>
<evidence type="ECO:0000313" key="4">
    <source>
        <dbReference type="EMBL" id="BBP92763.1"/>
    </source>
</evidence>
<dbReference type="InterPro" id="IPR011611">
    <property type="entry name" value="PfkB_dom"/>
</dbReference>
<sequence>MFDGLPTSEALRQYPNKLLITEGKNGVRYFDGTKDVLVPGVPVEAVDTTGAGDTFNGALAVALTEGKSLYDALAFANLAASMSRHKVWRTRRYANKRRIGEKEMKKKTAS</sequence>
<evidence type="ECO:0000259" key="3">
    <source>
        <dbReference type="Pfam" id="PF00294"/>
    </source>
</evidence>
<keyword evidence="2" id="KW-0418">Kinase</keyword>
<evidence type="ECO:0000256" key="1">
    <source>
        <dbReference type="ARBA" id="ARBA00022679"/>
    </source>
</evidence>
<name>A0A5S9MI31_BACIA</name>